<proteinExistence type="inferred from homology"/>
<dbReference type="GO" id="GO:0070573">
    <property type="term" value="F:metallodipeptidase activity"/>
    <property type="evidence" value="ECO:0007669"/>
    <property type="project" value="InterPro"/>
</dbReference>
<feature type="transmembrane region" description="Helical" evidence="2">
    <location>
        <begin position="81"/>
        <end position="104"/>
    </location>
</feature>
<reference evidence="3 4" key="1">
    <citation type="submission" date="2015-07" db="EMBL/GenBank/DDBJ databases">
        <title>The genome of Habropoda laboriosa.</title>
        <authorList>
            <person name="Pan H."/>
            <person name="Kapheim K."/>
        </authorList>
    </citation>
    <scope>NUCLEOTIDE SEQUENCE [LARGE SCALE GENOMIC DNA]</scope>
    <source>
        <strain evidence="3">0110345459</strain>
    </source>
</reference>
<protein>
    <recommendedName>
        <fullName evidence="1">Dipeptidase</fullName>
        <ecNumber evidence="1">3.4.13.19</ecNumber>
    </recommendedName>
</protein>
<dbReference type="Pfam" id="PF01244">
    <property type="entry name" value="Peptidase_M19"/>
    <property type="match status" value="1"/>
</dbReference>
<keyword evidence="1" id="KW-0862">Zinc</keyword>
<dbReference type="Gene3D" id="3.20.20.140">
    <property type="entry name" value="Metal-dependent hydrolases"/>
    <property type="match status" value="1"/>
</dbReference>
<name>A0A0L7RB45_9HYME</name>
<evidence type="ECO:0000256" key="2">
    <source>
        <dbReference type="SAM" id="Phobius"/>
    </source>
</evidence>
<keyword evidence="1" id="KW-0645">Protease</keyword>
<keyword evidence="1" id="KW-0449">Lipoprotein</keyword>
<comment type="cofactor">
    <cofactor evidence="1">
        <name>Zn(2+)</name>
        <dbReference type="ChEBI" id="CHEBI:29105"/>
    </cofactor>
</comment>
<accession>A0A0L7RB45</accession>
<dbReference type="CDD" id="cd01301">
    <property type="entry name" value="rDP_like"/>
    <property type="match status" value="1"/>
</dbReference>
<comment type="subcellular location">
    <subcellularLocation>
        <location evidence="1">Membrane</location>
        <topology evidence="1">Lipid-anchor</topology>
        <topology evidence="1">GPI-anchor</topology>
    </subcellularLocation>
</comment>
<dbReference type="GO" id="GO:0006508">
    <property type="term" value="P:proteolysis"/>
    <property type="evidence" value="ECO:0007669"/>
    <property type="project" value="UniProtKB-KW"/>
</dbReference>
<dbReference type="InterPro" id="IPR032466">
    <property type="entry name" value="Metal_Hydrolase"/>
</dbReference>
<dbReference type="GO" id="GO:0098552">
    <property type="term" value="C:side of membrane"/>
    <property type="evidence" value="ECO:0007669"/>
    <property type="project" value="UniProtKB-KW"/>
</dbReference>
<keyword evidence="4" id="KW-1185">Reference proteome</keyword>
<dbReference type="GO" id="GO:0046872">
    <property type="term" value="F:metal ion binding"/>
    <property type="evidence" value="ECO:0007669"/>
    <property type="project" value="UniProtKB-UniRule"/>
</dbReference>
<evidence type="ECO:0000313" key="4">
    <source>
        <dbReference type="Proteomes" id="UP000053825"/>
    </source>
</evidence>
<dbReference type="PANTHER" id="PTHR10443:SF21">
    <property type="entry name" value="DIPEPTIDASE"/>
    <property type="match status" value="1"/>
</dbReference>
<gene>
    <name evidence="3" type="ORF">WH47_12291</name>
</gene>
<keyword evidence="1" id="KW-0336">GPI-anchor</keyword>
<keyword evidence="1" id="KW-0482">Metalloprotease</keyword>
<sequence>MFELYGVNKDGMVYRSPPARRKEVDILETCLQLSSPELMRKLPNGDAVHYAKDTGVSTSLDKGNLGKEAGRESGRSLVRKWIVMAGFFFLGCALVAGVGLPLALELRSSHLLETRLQVVRRMLSEIPLIDGHNDLAWNLRKHQGSTKLQDFPFDENLSRNESWGSQWQTDLVRLRQGIVGGQFWSVYVPCEAQFLDAVQLTLEQIDVVRRLAARYPKKIRLVTSSKELEKAHKDGVIGSLVGIEGGHSIGTSMAVLRSFHRLGARYMTLTHKCNTPWADSCSVEDPNSDAAFDFHSDGLSVFGKAVVREVNRLGMLVDLSHVSIRTMRDALAVSKGPVIFSHSAARALCNSSSNVPDDVLRDLSLNGGLVMVSFDSAHLSCGDKATMRDVIAHINHIRRIAGVNHVGLGAGYDGISSPPVELPDVSAYPLLLAELTRDRRWSASDIKKLVGRNLLRVLKEAENQAVTMSHQFPAEELIPQELIEDNAYCRYHDV</sequence>
<keyword evidence="2" id="KW-0812">Transmembrane</keyword>
<dbReference type="PANTHER" id="PTHR10443">
    <property type="entry name" value="MICROSOMAL DIPEPTIDASE"/>
    <property type="match status" value="1"/>
</dbReference>
<dbReference type="Proteomes" id="UP000053825">
    <property type="component" value="Unassembled WGS sequence"/>
</dbReference>
<dbReference type="OrthoDB" id="445695at2759"/>
<comment type="similarity">
    <text evidence="1">Belongs to the metallo-dependent hydrolases superfamily. Peptidase M19 family.</text>
</comment>
<keyword evidence="2" id="KW-1133">Transmembrane helix</keyword>
<dbReference type="SUPFAM" id="SSF51556">
    <property type="entry name" value="Metallo-dependent hydrolases"/>
    <property type="match status" value="1"/>
</dbReference>
<keyword evidence="1" id="KW-0378">Hydrolase</keyword>
<evidence type="ECO:0000256" key="1">
    <source>
        <dbReference type="RuleBase" id="RU341113"/>
    </source>
</evidence>
<keyword evidence="1" id="KW-0479">Metal-binding</keyword>
<keyword evidence="1" id="KW-1015">Disulfide bond</keyword>
<comment type="catalytic activity">
    <reaction evidence="1">
        <text>an L-aminoacyl-L-amino acid + H2O = 2 an L-alpha-amino acid</text>
        <dbReference type="Rhea" id="RHEA:48940"/>
        <dbReference type="ChEBI" id="CHEBI:15377"/>
        <dbReference type="ChEBI" id="CHEBI:59869"/>
        <dbReference type="ChEBI" id="CHEBI:77460"/>
        <dbReference type="EC" id="3.4.13.19"/>
    </reaction>
</comment>
<organism evidence="3 4">
    <name type="scientific">Habropoda laboriosa</name>
    <dbReference type="NCBI Taxonomy" id="597456"/>
    <lineage>
        <taxon>Eukaryota</taxon>
        <taxon>Metazoa</taxon>
        <taxon>Ecdysozoa</taxon>
        <taxon>Arthropoda</taxon>
        <taxon>Hexapoda</taxon>
        <taxon>Insecta</taxon>
        <taxon>Pterygota</taxon>
        <taxon>Neoptera</taxon>
        <taxon>Endopterygota</taxon>
        <taxon>Hymenoptera</taxon>
        <taxon>Apocrita</taxon>
        <taxon>Aculeata</taxon>
        <taxon>Apoidea</taxon>
        <taxon>Anthophila</taxon>
        <taxon>Apidae</taxon>
        <taxon>Habropoda</taxon>
    </lineage>
</organism>
<keyword evidence="2" id="KW-0472">Membrane</keyword>
<keyword evidence="1" id="KW-0325">Glycoprotein</keyword>
<dbReference type="AlphaFoldDB" id="A0A0L7RB45"/>
<dbReference type="PROSITE" id="PS51365">
    <property type="entry name" value="RENAL_DIPEPTIDASE_2"/>
    <property type="match status" value="1"/>
</dbReference>
<comment type="subunit">
    <text evidence="1">Homodimer; disulfide-linked.</text>
</comment>
<keyword evidence="1" id="KW-0224">Dipeptidase</keyword>
<dbReference type="EC" id="3.4.13.19" evidence="1"/>
<dbReference type="EMBL" id="KQ414618">
    <property type="protein sequence ID" value="KOC67961.1"/>
    <property type="molecule type" value="Genomic_DNA"/>
</dbReference>
<evidence type="ECO:0000313" key="3">
    <source>
        <dbReference type="EMBL" id="KOC67961.1"/>
    </source>
</evidence>
<dbReference type="InterPro" id="IPR008257">
    <property type="entry name" value="Pept_M19"/>
</dbReference>